<dbReference type="EMBL" id="OZ034816">
    <property type="protein sequence ID" value="CAL1375437.1"/>
    <property type="molecule type" value="Genomic_DNA"/>
</dbReference>
<keyword evidence="3" id="KW-1185">Reference proteome</keyword>
<feature type="region of interest" description="Disordered" evidence="1">
    <location>
        <begin position="40"/>
        <end position="75"/>
    </location>
</feature>
<accession>A0AAV2DPB6</accession>
<organism evidence="2 3">
    <name type="scientific">Linum trigynum</name>
    <dbReference type="NCBI Taxonomy" id="586398"/>
    <lineage>
        <taxon>Eukaryota</taxon>
        <taxon>Viridiplantae</taxon>
        <taxon>Streptophyta</taxon>
        <taxon>Embryophyta</taxon>
        <taxon>Tracheophyta</taxon>
        <taxon>Spermatophyta</taxon>
        <taxon>Magnoliopsida</taxon>
        <taxon>eudicotyledons</taxon>
        <taxon>Gunneridae</taxon>
        <taxon>Pentapetalae</taxon>
        <taxon>rosids</taxon>
        <taxon>fabids</taxon>
        <taxon>Malpighiales</taxon>
        <taxon>Linaceae</taxon>
        <taxon>Linum</taxon>
    </lineage>
</organism>
<evidence type="ECO:0000256" key="1">
    <source>
        <dbReference type="SAM" id="MobiDB-lite"/>
    </source>
</evidence>
<protein>
    <submittedName>
        <fullName evidence="2">Uncharacterized protein</fullName>
    </submittedName>
</protein>
<dbReference type="AlphaFoldDB" id="A0AAV2DPB6"/>
<gene>
    <name evidence="2" type="ORF">LTRI10_LOCUS17233</name>
</gene>
<dbReference type="Proteomes" id="UP001497516">
    <property type="component" value="Chromosome 3"/>
</dbReference>
<proteinExistence type="predicted"/>
<sequence length="119" mass="12799">MIGLLTITDSKDTDMIWSRQSHINPIHLLKQNWNCLSLPSSRPPMSKPSSGSRQCCLQKASGSESVSDSFGSGDGVGRRPELLLPLAASVAILPHFSETGKLWSDFGCGFTGAAPLKRK</sequence>
<evidence type="ECO:0000313" key="2">
    <source>
        <dbReference type="EMBL" id="CAL1375437.1"/>
    </source>
</evidence>
<reference evidence="2 3" key="1">
    <citation type="submission" date="2024-04" db="EMBL/GenBank/DDBJ databases">
        <authorList>
            <person name="Fracassetti M."/>
        </authorList>
    </citation>
    <scope>NUCLEOTIDE SEQUENCE [LARGE SCALE GENOMIC DNA]</scope>
</reference>
<feature type="compositionally biased region" description="Low complexity" evidence="1">
    <location>
        <begin position="61"/>
        <end position="71"/>
    </location>
</feature>
<evidence type="ECO:0000313" key="3">
    <source>
        <dbReference type="Proteomes" id="UP001497516"/>
    </source>
</evidence>
<name>A0AAV2DPB6_9ROSI</name>